<organism evidence="1 2">
    <name type="scientific">Auriscalpium vulgare</name>
    <dbReference type="NCBI Taxonomy" id="40419"/>
    <lineage>
        <taxon>Eukaryota</taxon>
        <taxon>Fungi</taxon>
        <taxon>Dikarya</taxon>
        <taxon>Basidiomycota</taxon>
        <taxon>Agaricomycotina</taxon>
        <taxon>Agaricomycetes</taxon>
        <taxon>Russulales</taxon>
        <taxon>Auriscalpiaceae</taxon>
        <taxon>Auriscalpium</taxon>
    </lineage>
</organism>
<gene>
    <name evidence="1" type="ORF">FA95DRAFT_1682220</name>
</gene>
<proteinExistence type="predicted"/>
<accession>A0ACB8RFE1</accession>
<dbReference type="Proteomes" id="UP000814033">
    <property type="component" value="Unassembled WGS sequence"/>
</dbReference>
<protein>
    <submittedName>
        <fullName evidence="1">Uncharacterized protein</fullName>
    </submittedName>
</protein>
<evidence type="ECO:0000313" key="1">
    <source>
        <dbReference type="EMBL" id="KAI0042939.1"/>
    </source>
</evidence>
<reference evidence="1" key="2">
    <citation type="journal article" date="2022" name="New Phytol.">
        <title>Evolutionary transition to the ectomycorrhizal habit in the genomes of a hyperdiverse lineage of mushroom-forming fungi.</title>
        <authorList>
            <person name="Looney B."/>
            <person name="Miyauchi S."/>
            <person name="Morin E."/>
            <person name="Drula E."/>
            <person name="Courty P.E."/>
            <person name="Kohler A."/>
            <person name="Kuo A."/>
            <person name="LaButti K."/>
            <person name="Pangilinan J."/>
            <person name="Lipzen A."/>
            <person name="Riley R."/>
            <person name="Andreopoulos W."/>
            <person name="He G."/>
            <person name="Johnson J."/>
            <person name="Nolan M."/>
            <person name="Tritt A."/>
            <person name="Barry K.W."/>
            <person name="Grigoriev I.V."/>
            <person name="Nagy L.G."/>
            <person name="Hibbett D."/>
            <person name="Henrissat B."/>
            <person name="Matheny P.B."/>
            <person name="Labbe J."/>
            <person name="Martin F.M."/>
        </authorList>
    </citation>
    <scope>NUCLEOTIDE SEQUENCE</scope>
    <source>
        <strain evidence="1">FP105234-sp</strain>
    </source>
</reference>
<dbReference type="EMBL" id="MU276040">
    <property type="protein sequence ID" value="KAI0042939.1"/>
    <property type="molecule type" value="Genomic_DNA"/>
</dbReference>
<sequence length="627" mass="70016">MFSVPDTEVAQAQHSLRRNPAAMMKRARNGSMLAFEALTLNVVEVPAVRTATNLRMFCSSLSASNIPPTPLASSPSTSAMYCIDRAFFSLRGVSRMVEPQFIDTIADAWPGVFAWLKFFNDLLDSNHPVLREDVLKVVGMTFYTFSTAPPPSISSQVAATPNVMVLAASLWLKETDDSSMLVGIAVCSAAVDELLSQDVDGDLLEEFVQHAGGWSKTSDIADIAVSRLRGAICKPLPQAWQVDLYINVMAALSDNDALCSSILDHGGIRVVIRALTKQADLHRRRELQIEDNVYKSMEFGLSYIMRVIDVGSIPCVRQAVRAGLFHLYIALAMINAQMPASLQDLSLELLAKLAPYFIYHSVFSLCDASYPDDPAIWKVLPNSSLKTSLETVYRRAAHHTQLAQRWEASKDIVHCDNCEKNDSKHAMKWCAGCRSVFYCSEECQKAHWETIHRVQCDPRRAYHTDSISQPPSKADRRFHTRYVIHDAINSLAKLRATTPKPLSDIGISIDYTKGEPSYSTYPLKHYKAEIDDYPDDEELVDLVAGIIEQARSDKGRTSLIESRVTLGYRTKIFFTLVSPPIWDAQEGRLDAIDFRIVNVAAGITISTSSRRWFQDGEDGDDWDEDEE</sequence>
<comment type="caution">
    <text evidence="1">The sequence shown here is derived from an EMBL/GenBank/DDBJ whole genome shotgun (WGS) entry which is preliminary data.</text>
</comment>
<keyword evidence="2" id="KW-1185">Reference proteome</keyword>
<evidence type="ECO:0000313" key="2">
    <source>
        <dbReference type="Proteomes" id="UP000814033"/>
    </source>
</evidence>
<name>A0ACB8RFE1_9AGAM</name>
<reference evidence="1" key="1">
    <citation type="submission" date="2021-02" db="EMBL/GenBank/DDBJ databases">
        <authorList>
            <consortium name="DOE Joint Genome Institute"/>
            <person name="Ahrendt S."/>
            <person name="Looney B.P."/>
            <person name="Miyauchi S."/>
            <person name="Morin E."/>
            <person name="Drula E."/>
            <person name="Courty P.E."/>
            <person name="Chicoki N."/>
            <person name="Fauchery L."/>
            <person name="Kohler A."/>
            <person name="Kuo A."/>
            <person name="Labutti K."/>
            <person name="Pangilinan J."/>
            <person name="Lipzen A."/>
            <person name="Riley R."/>
            <person name="Andreopoulos W."/>
            <person name="He G."/>
            <person name="Johnson J."/>
            <person name="Barry K.W."/>
            <person name="Grigoriev I.V."/>
            <person name="Nagy L."/>
            <person name="Hibbett D."/>
            <person name="Henrissat B."/>
            <person name="Matheny P.B."/>
            <person name="Labbe J."/>
            <person name="Martin F."/>
        </authorList>
    </citation>
    <scope>NUCLEOTIDE SEQUENCE</scope>
    <source>
        <strain evidence="1">FP105234-sp</strain>
    </source>
</reference>